<name>A0A017TF93_9BACT</name>
<evidence type="ECO:0000313" key="2">
    <source>
        <dbReference type="Proteomes" id="UP000019678"/>
    </source>
</evidence>
<dbReference type="eggNOG" id="COG0727">
    <property type="taxonomic scope" value="Bacteria"/>
</dbReference>
<comment type="caution">
    <text evidence="1">The sequence shown here is derived from an EMBL/GenBank/DDBJ whole genome shotgun (WGS) entry which is preliminary data.</text>
</comment>
<dbReference type="RefSeq" id="WP_044237462.1">
    <property type="nucleotide sequence ID" value="NZ_ASRX01000009.1"/>
</dbReference>
<dbReference type="AlphaFoldDB" id="A0A017TF93"/>
<accession>A0A017TF93</accession>
<dbReference type="Pfam" id="PF03692">
    <property type="entry name" value="CxxCxxCC"/>
    <property type="match status" value="1"/>
</dbReference>
<dbReference type="STRING" id="1192034.CAP_8675"/>
<reference evidence="1 2" key="1">
    <citation type="submission" date="2013-05" db="EMBL/GenBank/DDBJ databases">
        <title>Genome assembly of Chondromyces apiculatus DSM 436.</title>
        <authorList>
            <person name="Sharma G."/>
            <person name="Khatri I."/>
            <person name="Kaur C."/>
            <person name="Mayilraj S."/>
            <person name="Subramanian S."/>
        </authorList>
    </citation>
    <scope>NUCLEOTIDE SEQUENCE [LARGE SCALE GENOMIC DNA]</scope>
    <source>
        <strain evidence="1 2">DSM 436</strain>
    </source>
</reference>
<gene>
    <name evidence="1" type="ORF">CAP_8675</name>
</gene>
<evidence type="ECO:0008006" key="3">
    <source>
        <dbReference type="Google" id="ProtNLM"/>
    </source>
</evidence>
<protein>
    <recommendedName>
        <fullName evidence="3">Fe-S-cluster oxidoreductase</fullName>
    </recommendedName>
</protein>
<proteinExistence type="predicted"/>
<organism evidence="1 2">
    <name type="scientific">Chondromyces apiculatus DSM 436</name>
    <dbReference type="NCBI Taxonomy" id="1192034"/>
    <lineage>
        <taxon>Bacteria</taxon>
        <taxon>Pseudomonadati</taxon>
        <taxon>Myxococcota</taxon>
        <taxon>Polyangia</taxon>
        <taxon>Polyangiales</taxon>
        <taxon>Polyangiaceae</taxon>
        <taxon>Chondromyces</taxon>
    </lineage>
</organism>
<dbReference type="Proteomes" id="UP000019678">
    <property type="component" value="Unassembled WGS sequence"/>
</dbReference>
<dbReference type="OrthoDB" id="9810361at2"/>
<evidence type="ECO:0000313" key="1">
    <source>
        <dbReference type="EMBL" id="EYF07552.1"/>
    </source>
</evidence>
<dbReference type="InterPro" id="IPR005358">
    <property type="entry name" value="Puta_zinc/iron-chelating_dom"/>
</dbReference>
<sequence length="203" mass="20944">MAAPTPRERLGDLFAKVDAFFDRAAHHHGALMTCHSGCNDCCHRRFTVTSLEAAALADAVSALDPAARAELSARARGGDPGVCPVLDASGRCAVYAARPLICRTHGLPIRFSSAISGSAPGPSEAPRQLPVLDACPRNFTGQPLDTLAPGTILDQTTLSTILGALDAAHADAEGRPRGERIAITDVLTATHPVRSGAQGPAGP</sequence>
<dbReference type="EMBL" id="ASRX01000009">
    <property type="protein sequence ID" value="EYF07552.1"/>
    <property type="molecule type" value="Genomic_DNA"/>
</dbReference>
<keyword evidence="2" id="KW-1185">Reference proteome</keyword>